<dbReference type="PANTHER" id="PTHR13950">
    <property type="entry name" value="RABCONNECTIN-RELATED"/>
    <property type="match status" value="1"/>
</dbReference>
<reference evidence="2" key="1">
    <citation type="submission" date="2022-11" db="UniProtKB">
        <authorList>
            <consortium name="WormBaseParasite"/>
        </authorList>
    </citation>
    <scope>IDENTIFICATION</scope>
</reference>
<sequence>MRIRSALRRRRWLRSNQKLLRSFTSYCTLHSAQNYRLTSALMELLLLLLEVQQDSGNLRHLNGRFQGTLCSLLAEPPNCRVHT</sequence>
<protein>
    <submittedName>
        <fullName evidence="2">Uncharacterized protein</fullName>
    </submittedName>
</protein>
<dbReference type="PANTHER" id="PTHR13950:SF9">
    <property type="entry name" value="RABCONNECTIN-3A"/>
    <property type="match status" value="1"/>
</dbReference>
<evidence type="ECO:0000313" key="2">
    <source>
        <dbReference type="WBParaSite" id="PEQ_0000268501-mRNA-1"/>
    </source>
</evidence>
<dbReference type="AlphaFoldDB" id="A0A914RD74"/>
<dbReference type="Proteomes" id="UP000887564">
    <property type="component" value="Unplaced"/>
</dbReference>
<dbReference type="GO" id="GO:0007035">
    <property type="term" value="P:vacuolar acidification"/>
    <property type="evidence" value="ECO:0007669"/>
    <property type="project" value="TreeGrafter"/>
</dbReference>
<evidence type="ECO:0000313" key="1">
    <source>
        <dbReference type="Proteomes" id="UP000887564"/>
    </source>
</evidence>
<name>A0A914RD74_PAREQ</name>
<accession>A0A914RD74</accession>
<organism evidence="1 2">
    <name type="scientific">Parascaris equorum</name>
    <name type="common">Equine roundworm</name>
    <dbReference type="NCBI Taxonomy" id="6256"/>
    <lineage>
        <taxon>Eukaryota</taxon>
        <taxon>Metazoa</taxon>
        <taxon>Ecdysozoa</taxon>
        <taxon>Nematoda</taxon>
        <taxon>Chromadorea</taxon>
        <taxon>Rhabditida</taxon>
        <taxon>Spirurina</taxon>
        <taxon>Ascaridomorpha</taxon>
        <taxon>Ascaridoidea</taxon>
        <taxon>Ascarididae</taxon>
        <taxon>Parascaris</taxon>
    </lineage>
</organism>
<proteinExistence type="predicted"/>
<dbReference type="InterPro" id="IPR052208">
    <property type="entry name" value="DmX-like/RAVE_component"/>
</dbReference>
<dbReference type="GO" id="GO:0043291">
    <property type="term" value="C:RAVE complex"/>
    <property type="evidence" value="ECO:0007669"/>
    <property type="project" value="TreeGrafter"/>
</dbReference>
<dbReference type="WBParaSite" id="PEQ_0000268501-mRNA-1">
    <property type="protein sequence ID" value="PEQ_0000268501-mRNA-1"/>
    <property type="gene ID" value="PEQ_0000268501"/>
</dbReference>
<keyword evidence="1" id="KW-1185">Reference proteome</keyword>